<dbReference type="Gene3D" id="1.25.40.20">
    <property type="entry name" value="Ankyrin repeat-containing domain"/>
    <property type="match status" value="2"/>
</dbReference>
<dbReference type="Pfam" id="PF12796">
    <property type="entry name" value="Ank_2"/>
    <property type="match status" value="1"/>
</dbReference>
<organism evidence="4 5">
    <name type="scientific">Polarella glacialis</name>
    <name type="common">Dinoflagellate</name>
    <dbReference type="NCBI Taxonomy" id="89957"/>
    <lineage>
        <taxon>Eukaryota</taxon>
        <taxon>Sar</taxon>
        <taxon>Alveolata</taxon>
        <taxon>Dinophyceae</taxon>
        <taxon>Suessiales</taxon>
        <taxon>Suessiaceae</taxon>
        <taxon>Polarella</taxon>
    </lineage>
</organism>
<evidence type="ECO:0000313" key="4">
    <source>
        <dbReference type="EMBL" id="CAE8710624.1"/>
    </source>
</evidence>
<keyword evidence="2 3" id="KW-0040">ANK repeat</keyword>
<dbReference type="Proteomes" id="UP000626109">
    <property type="component" value="Unassembled WGS sequence"/>
</dbReference>
<comment type="caution">
    <text evidence="4">The sequence shown here is derived from an EMBL/GenBank/DDBJ whole genome shotgun (WGS) entry which is preliminary data.</text>
</comment>
<evidence type="ECO:0000256" key="1">
    <source>
        <dbReference type="ARBA" id="ARBA00022737"/>
    </source>
</evidence>
<dbReference type="EMBL" id="CAJNNW010032015">
    <property type="protein sequence ID" value="CAE8710624.1"/>
    <property type="molecule type" value="Genomic_DNA"/>
</dbReference>
<keyword evidence="1" id="KW-0677">Repeat</keyword>
<dbReference type="AlphaFoldDB" id="A0A813KQS6"/>
<feature type="non-terminal residue" evidence="4">
    <location>
        <position position="1"/>
    </location>
</feature>
<feature type="non-terminal residue" evidence="4">
    <location>
        <position position="180"/>
    </location>
</feature>
<feature type="repeat" description="ANK" evidence="3">
    <location>
        <begin position="44"/>
        <end position="79"/>
    </location>
</feature>
<feature type="repeat" description="ANK" evidence="3">
    <location>
        <begin position="11"/>
        <end position="43"/>
    </location>
</feature>
<protein>
    <submittedName>
        <fullName evidence="4">Uncharacterized protein</fullName>
    </submittedName>
</protein>
<dbReference type="PANTHER" id="PTHR24171">
    <property type="entry name" value="ANKYRIN REPEAT DOMAIN-CONTAINING PROTEIN 39-RELATED"/>
    <property type="match status" value="1"/>
</dbReference>
<dbReference type="PANTHER" id="PTHR24171:SF8">
    <property type="entry name" value="BRCA1-ASSOCIATED RING DOMAIN PROTEIN 1"/>
    <property type="match status" value="1"/>
</dbReference>
<dbReference type="InterPro" id="IPR002110">
    <property type="entry name" value="Ankyrin_rpt"/>
</dbReference>
<dbReference type="PROSITE" id="PS50297">
    <property type="entry name" value="ANK_REP_REGION"/>
    <property type="match status" value="1"/>
</dbReference>
<dbReference type="SUPFAM" id="SSF48403">
    <property type="entry name" value="Ankyrin repeat"/>
    <property type="match status" value="1"/>
</dbReference>
<dbReference type="PRINTS" id="PR01415">
    <property type="entry name" value="ANKYRIN"/>
</dbReference>
<dbReference type="PROSITE" id="PS50088">
    <property type="entry name" value="ANK_REPEAT"/>
    <property type="match status" value="2"/>
</dbReference>
<evidence type="ECO:0000313" key="5">
    <source>
        <dbReference type="Proteomes" id="UP000626109"/>
    </source>
</evidence>
<name>A0A813KQS6_POLGL</name>
<dbReference type="GO" id="GO:0085020">
    <property type="term" value="P:protein K6-linked ubiquitination"/>
    <property type="evidence" value="ECO:0007669"/>
    <property type="project" value="TreeGrafter"/>
</dbReference>
<evidence type="ECO:0000256" key="3">
    <source>
        <dbReference type="PROSITE-ProRule" id="PRU00023"/>
    </source>
</evidence>
<gene>
    <name evidence="4" type="ORF">PGLA2088_LOCUS36035</name>
</gene>
<dbReference type="InterPro" id="IPR036770">
    <property type="entry name" value="Ankyrin_rpt-contain_sf"/>
</dbReference>
<reference evidence="4" key="1">
    <citation type="submission" date="2021-02" db="EMBL/GenBank/DDBJ databases">
        <authorList>
            <person name="Dougan E. K."/>
            <person name="Rhodes N."/>
            <person name="Thang M."/>
            <person name="Chan C."/>
        </authorList>
    </citation>
    <scope>NUCLEOTIDE SEQUENCE</scope>
</reference>
<accession>A0A813KQS6</accession>
<dbReference type="GO" id="GO:0004842">
    <property type="term" value="F:ubiquitin-protein transferase activity"/>
    <property type="evidence" value="ECO:0007669"/>
    <property type="project" value="TreeGrafter"/>
</dbReference>
<evidence type="ECO:0000256" key="2">
    <source>
        <dbReference type="ARBA" id="ARBA00023043"/>
    </source>
</evidence>
<dbReference type="SMART" id="SM00248">
    <property type="entry name" value="ANK"/>
    <property type="match status" value="3"/>
</dbReference>
<proteinExistence type="predicted"/>
<sequence>ARADVHAAAEDGETPLHLAAQDGQEQTIRLLVAAGARVDATSEDGETPLHVAVQHCGSKALGHIATLVELRADPSICDGEGRDALATARVMTNRAQEILDVLEPGGSHKASGAESSERSSKEMEKVLRVACQRGQVDIVKHLLETLRSHTVPDAAARSLVAAAAGGSVEVAEVLLAARAD</sequence>